<evidence type="ECO:0000256" key="2">
    <source>
        <dbReference type="ARBA" id="ARBA00022741"/>
    </source>
</evidence>
<evidence type="ECO:0000256" key="4">
    <source>
        <dbReference type="PROSITE-ProRule" id="PRU00409"/>
    </source>
</evidence>
<dbReference type="InterPro" id="IPR052032">
    <property type="entry name" value="ATP-dep_AA_Ligase"/>
</dbReference>
<name>A0A1H0X6V8_9PSEU</name>
<keyword evidence="7" id="KW-1185">Reference proteome</keyword>
<proteinExistence type="predicted"/>
<gene>
    <name evidence="6" type="ORF">SAMN05421507_14115</name>
</gene>
<dbReference type="InterPro" id="IPR011761">
    <property type="entry name" value="ATP-grasp"/>
</dbReference>
<dbReference type="GO" id="GO:0046872">
    <property type="term" value="F:metal ion binding"/>
    <property type="evidence" value="ECO:0007669"/>
    <property type="project" value="InterPro"/>
</dbReference>
<dbReference type="InterPro" id="IPR013815">
    <property type="entry name" value="ATP_grasp_subdomain_1"/>
</dbReference>
<keyword evidence="2 4" id="KW-0547">Nucleotide-binding</keyword>
<dbReference type="Proteomes" id="UP000199691">
    <property type="component" value="Unassembled WGS sequence"/>
</dbReference>
<dbReference type="Gene3D" id="3.30.1490.20">
    <property type="entry name" value="ATP-grasp fold, A domain"/>
    <property type="match status" value="1"/>
</dbReference>
<accession>A0A1H0X6V8</accession>
<reference evidence="7" key="1">
    <citation type="submission" date="2016-10" db="EMBL/GenBank/DDBJ databases">
        <authorList>
            <person name="Varghese N."/>
            <person name="Submissions S."/>
        </authorList>
    </citation>
    <scope>NUCLEOTIDE SEQUENCE [LARGE SCALE GENOMIC DNA]</scope>
    <source>
        <strain evidence="7">CGMCC 4.6609</strain>
    </source>
</reference>
<dbReference type="InterPro" id="IPR040570">
    <property type="entry name" value="LAL_C2"/>
</dbReference>
<organism evidence="6 7">
    <name type="scientific">Lentzea jiangxiensis</name>
    <dbReference type="NCBI Taxonomy" id="641025"/>
    <lineage>
        <taxon>Bacteria</taxon>
        <taxon>Bacillati</taxon>
        <taxon>Actinomycetota</taxon>
        <taxon>Actinomycetes</taxon>
        <taxon>Pseudonocardiales</taxon>
        <taxon>Pseudonocardiaceae</taxon>
        <taxon>Lentzea</taxon>
    </lineage>
</organism>
<dbReference type="PROSITE" id="PS50975">
    <property type="entry name" value="ATP_GRASP"/>
    <property type="match status" value="1"/>
</dbReference>
<dbReference type="AlphaFoldDB" id="A0A1H0X6V8"/>
<protein>
    <submittedName>
        <fullName evidence="6">Biotin carboxylase</fullName>
    </submittedName>
</protein>
<keyword evidence="1" id="KW-0436">Ligase</keyword>
<dbReference type="RefSeq" id="WP_090105594.1">
    <property type="nucleotide sequence ID" value="NZ_FNIX01000041.1"/>
</dbReference>
<dbReference type="PANTHER" id="PTHR43585">
    <property type="entry name" value="FUMIPYRROLE BIOSYNTHESIS PROTEIN C"/>
    <property type="match status" value="1"/>
</dbReference>
<evidence type="ECO:0000313" key="7">
    <source>
        <dbReference type="Proteomes" id="UP000199691"/>
    </source>
</evidence>
<evidence type="ECO:0000259" key="5">
    <source>
        <dbReference type="PROSITE" id="PS50975"/>
    </source>
</evidence>
<evidence type="ECO:0000313" key="6">
    <source>
        <dbReference type="EMBL" id="SDP98569.1"/>
    </source>
</evidence>
<dbReference type="STRING" id="641025.SAMN05421507_14115"/>
<dbReference type="GO" id="GO:0005524">
    <property type="term" value="F:ATP binding"/>
    <property type="evidence" value="ECO:0007669"/>
    <property type="project" value="UniProtKB-UniRule"/>
</dbReference>
<dbReference type="GO" id="GO:0016874">
    <property type="term" value="F:ligase activity"/>
    <property type="evidence" value="ECO:0007669"/>
    <property type="project" value="UniProtKB-KW"/>
</dbReference>
<dbReference type="Gene3D" id="3.40.50.20">
    <property type="match status" value="1"/>
</dbReference>
<dbReference type="Pfam" id="PF13535">
    <property type="entry name" value="ATP-grasp_4"/>
    <property type="match status" value="1"/>
</dbReference>
<sequence length="427" mass="45513">MSTLLLVGGTDDTVVKAKELGVTVLLLQHPTKISAIQEAAADAVRIVDFTSWSAVEPVAEELWDVHGFDVALSLTEPGLDNAGRINDRFGLGGTGLAVTRLFRDKLAMRAHLALHDPAAVPAASLAERGDLDAYAARHGFPFIVKPTDATAGIGVLKVDGPDELERAWEHVTRLRGTRTDRVSTLFLLGEFLMERYIDGEEYSVETFSFNGRHVVVAVTEKWVEPRSFAEVGHVVPARMSAADEELIRAEVPRFLTTMGLRDGVAHTEVRVGSRGVAVIESHNRVAGDAITDLVEGAYGIDLVMYSVGWPFGLVPELPERPVARAGASTRFVVGTPGRVLSVSGVEAAAAAPVALVVRVSAKPGDEVRALRDNWDRLGLVAVTGLDADDAVANGARLIESVIDIQVETEDGTVVRAGAAEITEAVPA</sequence>
<dbReference type="Pfam" id="PF18603">
    <property type="entry name" value="LAL_C2"/>
    <property type="match status" value="1"/>
</dbReference>
<evidence type="ECO:0000256" key="3">
    <source>
        <dbReference type="ARBA" id="ARBA00022840"/>
    </source>
</evidence>
<evidence type="ECO:0000256" key="1">
    <source>
        <dbReference type="ARBA" id="ARBA00022598"/>
    </source>
</evidence>
<dbReference type="EMBL" id="FNIX01000041">
    <property type="protein sequence ID" value="SDP98569.1"/>
    <property type="molecule type" value="Genomic_DNA"/>
</dbReference>
<dbReference type="PANTHER" id="PTHR43585:SF2">
    <property type="entry name" value="ATP-GRASP ENZYME FSQD"/>
    <property type="match status" value="1"/>
</dbReference>
<feature type="domain" description="ATP-grasp" evidence="5">
    <location>
        <begin position="109"/>
        <end position="311"/>
    </location>
</feature>
<keyword evidence="3 4" id="KW-0067">ATP-binding</keyword>
<dbReference type="OrthoDB" id="6964321at2"/>
<dbReference type="SUPFAM" id="SSF56059">
    <property type="entry name" value="Glutathione synthetase ATP-binding domain-like"/>
    <property type="match status" value="1"/>
</dbReference>
<dbReference type="Gene3D" id="3.30.470.20">
    <property type="entry name" value="ATP-grasp fold, B domain"/>
    <property type="match status" value="1"/>
</dbReference>